<sequence>MPSSPPSARGALTSARWFPFVILGIGLTAISFGAILARIAQAEGVSSLAVASWRLGFAALIITPVALLQSRHELTRLTRRQLVMALTAGFFLALHFATWITSLEYTSVASSTALMTTNPLWIGLASFFIYRETPSRMMVGGIALSFTGSLLIFWSDSQSAGASANALLGNLLALVGSWCFSAYLLIGRRLRAGLGLPAYIWLAYGAAALFLFAASSAGGVELFALSGTAWLVLVAMALGPQLLGHSTYNWALRYVSATFIAVVTLGEPVGSALLAFIIFNEGFAPLQFVGFSLLLVGIYFAAKGEKT</sequence>
<gene>
    <name evidence="3" type="ORF">M622_01250</name>
</gene>
<dbReference type="OrthoDB" id="9790852at2"/>
<comment type="caution">
    <text evidence="3">The sequence shown here is derived from an EMBL/GenBank/DDBJ whole genome shotgun (WGS) entry which is preliminary data.</text>
</comment>
<evidence type="ECO:0000259" key="2">
    <source>
        <dbReference type="Pfam" id="PF00892"/>
    </source>
</evidence>
<feature type="transmembrane region" description="Helical" evidence="1">
    <location>
        <begin position="108"/>
        <end position="130"/>
    </location>
</feature>
<evidence type="ECO:0000313" key="3">
    <source>
        <dbReference type="EMBL" id="EPZ17425.1"/>
    </source>
</evidence>
<name>S9ZJ61_9RHOO</name>
<dbReference type="Gene3D" id="1.10.3730.20">
    <property type="match status" value="1"/>
</dbReference>
<evidence type="ECO:0000313" key="4">
    <source>
        <dbReference type="Proteomes" id="UP000015455"/>
    </source>
</evidence>
<dbReference type="Pfam" id="PF00892">
    <property type="entry name" value="EamA"/>
    <property type="match status" value="2"/>
</dbReference>
<feature type="transmembrane region" description="Helical" evidence="1">
    <location>
        <begin position="51"/>
        <end position="70"/>
    </location>
</feature>
<feature type="transmembrane region" description="Helical" evidence="1">
    <location>
        <begin position="82"/>
        <end position="102"/>
    </location>
</feature>
<feature type="transmembrane region" description="Helical" evidence="1">
    <location>
        <begin position="198"/>
        <end position="217"/>
    </location>
</feature>
<dbReference type="PATRIC" id="fig|1348657.5.peg.252"/>
<feature type="domain" description="EamA" evidence="2">
    <location>
        <begin position="168"/>
        <end position="300"/>
    </location>
</feature>
<feature type="transmembrane region" description="Helical" evidence="1">
    <location>
        <begin position="167"/>
        <end position="186"/>
    </location>
</feature>
<feature type="transmembrane region" description="Helical" evidence="1">
    <location>
        <begin position="255"/>
        <end position="278"/>
    </location>
</feature>
<proteinExistence type="predicted"/>
<keyword evidence="1" id="KW-1133">Transmembrane helix</keyword>
<dbReference type="eggNOG" id="COG0697">
    <property type="taxonomic scope" value="Bacteria"/>
</dbReference>
<dbReference type="InterPro" id="IPR000620">
    <property type="entry name" value="EamA_dom"/>
</dbReference>
<dbReference type="GO" id="GO:0016020">
    <property type="term" value="C:membrane"/>
    <property type="evidence" value="ECO:0007669"/>
    <property type="project" value="InterPro"/>
</dbReference>
<dbReference type="SUPFAM" id="SSF103481">
    <property type="entry name" value="Multidrug resistance efflux transporter EmrE"/>
    <property type="match status" value="2"/>
</dbReference>
<reference evidence="3 4" key="1">
    <citation type="submission" date="2013-06" db="EMBL/GenBank/DDBJ databases">
        <title>Draft genome sequence of Thauera terpenica.</title>
        <authorList>
            <person name="Liu B."/>
            <person name="Frostegard A.H."/>
            <person name="Shapleigh J.P."/>
        </authorList>
    </citation>
    <scope>NUCLEOTIDE SEQUENCE [LARGE SCALE GENOMIC DNA]</scope>
    <source>
        <strain evidence="3 4">58Eu</strain>
    </source>
</reference>
<dbReference type="AlphaFoldDB" id="S9ZJ61"/>
<accession>S9ZJ61</accession>
<dbReference type="PANTHER" id="PTHR22911:SF76">
    <property type="entry name" value="EAMA DOMAIN-CONTAINING PROTEIN"/>
    <property type="match status" value="1"/>
</dbReference>
<dbReference type="PANTHER" id="PTHR22911">
    <property type="entry name" value="ACYL-MALONYL CONDENSING ENZYME-RELATED"/>
    <property type="match status" value="1"/>
</dbReference>
<dbReference type="STRING" id="1348657.M622_01250"/>
<keyword evidence="1" id="KW-0812">Transmembrane</keyword>
<dbReference type="RefSeq" id="WP_021247712.1">
    <property type="nucleotide sequence ID" value="NZ_ATJV01000001.1"/>
</dbReference>
<dbReference type="EMBL" id="ATJV01000001">
    <property type="protein sequence ID" value="EPZ17425.1"/>
    <property type="molecule type" value="Genomic_DNA"/>
</dbReference>
<feature type="transmembrane region" description="Helical" evidence="1">
    <location>
        <begin position="223"/>
        <end position="243"/>
    </location>
</feature>
<dbReference type="Proteomes" id="UP000015455">
    <property type="component" value="Unassembled WGS sequence"/>
</dbReference>
<feature type="transmembrane region" description="Helical" evidence="1">
    <location>
        <begin position="20"/>
        <end position="39"/>
    </location>
</feature>
<keyword evidence="4" id="KW-1185">Reference proteome</keyword>
<organism evidence="3 4">
    <name type="scientific">Thauera terpenica 58Eu</name>
    <dbReference type="NCBI Taxonomy" id="1348657"/>
    <lineage>
        <taxon>Bacteria</taxon>
        <taxon>Pseudomonadati</taxon>
        <taxon>Pseudomonadota</taxon>
        <taxon>Betaproteobacteria</taxon>
        <taxon>Rhodocyclales</taxon>
        <taxon>Zoogloeaceae</taxon>
        <taxon>Thauera</taxon>
    </lineage>
</organism>
<feature type="transmembrane region" description="Helical" evidence="1">
    <location>
        <begin position="137"/>
        <end position="155"/>
    </location>
</feature>
<feature type="transmembrane region" description="Helical" evidence="1">
    <location>
        <begin position="284"/>
        <end position="302"/>
    </location>
</feature>
<dbReference type="InterPro" id="IPR037185">
    <property type="entry name" value="EmrE-like"/>
</dbReference>
<evidence type="ECO:0000256" key="1">
    <source>
        <dbReference type="SAM" id="Phobius"/>
    </source>
</evidence>
<feature type="domain" description="EamA" evidence="2">
    <location>
        <begin position="27"/>
        <end position="153"/>
    </location>
</feature>
<keyword evidence="1" id="KW-0472">Membrane</keyword>
<protein>
    <recommendedName>
        <fullName evidence="2">EamA domain-containing protein</fullName>
    </recommendedName>
</protein>